<dbReference type="FunFam" id="3.80.10.10:FF:000299">
    <property type="entry name" value="Piriformospora indica-insensitive protein 2"/>
    <property type="match status" value="1"/>
</dbReference>
<evidence type="ECO:0000256" key="15">
    <source>
        <dbReference type="ARBA" id="ARBA00022777"/>
    </source>
</evidence>
<dbReference type="GO" id="GO:0005524">
    <property type="term" value="F:ATP binding"/>
    <property type="evidence" value="ECO:0007669"/>
    <property type="project" value="UniProtKB-UniRule"/>
</dbReference>
<dbReference type="GO" id="GO:0004674">
    <property type="term" value="F:protein serine/threonine kinase activity"/>
    <property type="evidence" value="ECO:0007669"/>
    <property type="project" value="UniProtKB-KW"/>
</dbReference>
<evidence type="ECO:0000256" key="6">
    <source>
        <dbReference type="ARBA" id="ARBA00022475"/>
    </source>
</evidence>
<name>A0A4U6UDU5_SETVI</name>
<dbReference type="Gene3D" id="3.30.200.20">
    <property type="entry name" value="Phosphorylase Kinase, domain 1"/>
    <property type="match status" value="1"/>
</dbReference>
<dbReference type="PROSITE" id="PS00108">
    <property type="entry name" value="PROTEIN_KINASE_ST"/>
    <property type="match status" value="1"/>
</dbReference>
<dbReference type="Pfam" id="PF13855">
    <property type="entry name" value="LRR_8"/>
    <property type="match status" value="2"/>
</dbReference>
<dbReference type="InterPro" id="IPR013210">
    <property type="entry name" value="LRR_N_plant-typ"/>
</dbReference>
<proteinExistence type="inferred from homology"/>
<dbReference type="PANTHER" id="PTHR48054">
    <property type="entry name" value="RECEPTOR KINASE-LIKE PROTEIN XA21"/>
    <property type="match status" value="1"/>
</dbReference>
<comment type="function">
    <text evidence="24">The processed protein kinase Xa21 chain released by protein cleavage after X.oryzae pv. oryzae protein Ax21 detection translocates into the nucleus where it can bind and regulate WRKY62, a transcription factor. Confers resistance to the bacterial pathogen X.oryzae pv. oryzae (Xoo).</text>
</comment>
<dbReference type="PANTHER" id="PTHR48054:SF53">
    <property type="entry name" value="PROTEIN KINASE DOMAIN-CONTAINING PROTEIN"/>
    <property type="match status" value="1"/>
</dbReference>
<evidence type="ECO:0000256" key="27">
    <source>
        <dbReference type="SAM" id="Phobius"/>
    </source>
</evidence>
<dbReference type="InterPro" id="IPR000719">
    <property type="entry name" value="Prot_kinase_dom"/>
</dbReference>
<dbReference type="EMBL" id="CM016557">
    <property type="protein sequence ID" value="TKW08567.1"/>
    <property type="molecule type" value="Genomic_DNA"/>
</dbReference>
<keyword evidence="16 26" id="KW-0067">ATP-binding</keyword>
<sequence length="1275" mass="135478">MEHHCSILLVASLLLLASPAWTSASAGSDGTGADHRALMQFRSLITDDPYGALASWGAGNMTASAPCGWHGVTCGVRGHRRGRVTALDLRGLGLASSGAAAPSSLSGLTYLRRLDLARNRLGGGVPSPLPPSLEHLNLSHNALQGPVPPALGSLHRLQELSLAYNNLTGAIPASLGNLTSLTILSLSKNNLTGAIPASLGNLTSLTILSLSKNNLTGAIPASLGNLTSLTILSLSKNNLTGAIPASLGKLTSLTILSLTSNNLAGAIPGALGNLEALTGLYLAHNNLTEAIPTSLGNLTSLTILSLTSNNLAGAIPSALGNLKALTGLYLSGNMLQGSIPSAVFNISSLHELVVQSNNLTGTLPPNAGGRLPRLTWFLVDHNRLHGAIPPSLCNLTSLTILSLSNNNLTDAIPGALGNLKALTGLYLDHNNLTEAIPASLGNLTSLTILSLTSNNLAGAIPSALGNLKALTGLYLGGNMLQGSIPSAVFNISSLQKLVVQFNNLTGTLPPNGRLPRLTWFVIDYNRLHGAIPPSLCNASKLEVAEMSDNSFSGVIPDCLGTHLKNLWSLLLDSNRLEANVDADWGFMDSLTNCSNLKSIGLAENKLGGVLPGSIANLSTSMERLSMWGNMVSGQIPQEIGNLVNLNIVAMHLNNLTGIIPTSIGKLNKLSNLALSGNKLSGQIPPTIGNLTVLTKLSLDDNMLTGPIPSSLGSCPLEALSLEHNRLTGPIPKEVLLISTLSDYASFKGNMLTGSLPSEVGHLKNLVTLDVSGNRLTGEIPNSLGDCQILQYCFMKGNMFQGKIPESLGQLKGLLVLDLSSNNLSGHIPDFFGNVKGLQQLNISFNNFDGEVPKQGIFLNASAFSVEGNSGLCGGIAQLKLPPCSDNGSTSSNKRSHKLVMVVSIATAFLGISLLLALSVLCHQRRKLIKAEHALPLINDQYARVSYVNLMNATNSFAAENLIGIGSFGSVYKGTMISHDQEVFVAVKVLNLQQRGASQSFIAECETLRCARHRNLVKILTVCSSIDSGGLDFKAIVFDFLPNGNLDQWLHHRLREHGTHSRIDLVQRIDIAIHVASALEYLHHYKPTPIVHCDLKPSNILLDNDMVAHVGDFGLARFVHQDQTNPSDISSGWATRRGTIGYAPPEYGLGNEVSIYGDMYSFGLLLLEIFTGKRPTDSDFVQDLNLHRYVQIALQDQQVTSVVDQQLLPVQDPELEGRTSSSSSTREMIVACVTSLLQIGILCSKELPKDRLLIGDALRELHRIKDNYNQLHLLST</sequence>
<keyword evidence="13" id="KW-0677">Repeat</keyword>
<evidence type="ECO:0000256" key="7">
    <source>
        <dbReference type="ARBA" id="ARBA00022527"/>
    </source>
</evidence>
<evidence type="ECO:0000259" key="29">
    <source>
        <dbReference type="PROSITE" id="PS50011"/>
    </source>
</evidence>
<organism evidence="30 31">
    <name type="scientific">Setaria viridis</name>
    <name type="common">Green bristlegrass</name>
    <name type="synonym">Setaria italica subsp. viridis</name>
    <dbReference type="NCBI Taxonomy" id="4556"/>
    <lineage>
        <taxon>Eukaryota</taxon>
        <taxon>Viridiplantae</taxon>
        <taxon>Streptophyta</taxon>
        <taxon>Embryophyta</taxon>
        <taxon>Tracheophyta</taxon>
        <taxon>Spermatophyta</taxon>
        <taxon>Magnoliopsida</taxon>
        <taxon>Liliopsida</taxon>
        <taxon>Poales</taxon>
        <taxon>Poaceae</taxon>
        <taxon>PACMAD clade</taxon>
        <taxon>Panicoideae</taxon>
        <taxon>Panicodae</taxon>
        <taxon>Paniceae</taxon>
        <taxon>Cenchrinae</taxon>
        <taxon>Setaria</taxon>
    </lineage>
</organism>
<dbReference type="FunFam" id="3.80.10.10:FF:000095">
    <property type="entry name" value="LRR receptor-like serine/threonine-protein kinase GSO1"/>
    <property type="match status" value="1"/>
</dbReference>
<dbReference type="InterPro" id="IPR052592">
    <property type="entry name" value="LRR-RLK"/>
</dbReference>
<dbReference type="SMART" id="SM00365">
    <property type="entry name" value="LRR_SD22"/>
    <property type="match status" value="9"/>
</dbReference>
<dbReference type="GO" id="GO:0005789">
    <property type="term" value="C:endoplasmic reticulum membrane"/>
    <property type="evidence" value="ECO:0007669"/>
    <property type="project" value="UniProtKB-SubCell"/>
</dbReference>
<dbReference type="PROSITE" id="PS51450">
    <property type="entry name" value="LRR"/>
    <property type="match status" value="1"/>
</dbReference>
<evidence type="ECO:0000256" key="22">
    <source>
        <dbReference type="ARBA" id="ARBA00048679"/>
    </source>
</evidence>
<evidence type="ECO:0000256" key="2">
    <source>
        <dbReference type="ARBA" id="ARBA00004389"/>
    </source>
</evidence>
<comment type="catalytic activity">
    <reaction evidence="22">
        <text>L-seryl-[protein] + ATP = O-phospho-L-seryl-[protein] + ADP + H(+)</text>
        <dbReference type="Rhea" id="RHEA:17989"/>
        <dbReference type="Rhea" id="RHEA-COMP:9863"/>
        <dbReference type="Rhea" id="RHEA-COMP:11604"/>
        <dbReference type="ChEBI" id="CHEBI:15378"/>
        <dbReference type="ChEBI" id="CHEBI:29999"/>
        <dbReference type="ChEBI" id="CHEBI:30616"/>
        <dbReference type="ChEBI" id="CHEBI:83421"/>
        <dbReference type="ChEBI" id="CHEBI:456216"/>
        <dbReference type="EC" id="2.7.11.1"/>
    </reaction>
</comment>
<reference evidence="30" key="1">
    <citation type="submission" date="2019-03" db="EMBL/GenBank/DDBJ databases">
        <title>WGS assembly of Setaria viridis.</title>
        <authorList>
            <person name="Huang P."/>
            <person name="Jenkins J."/>
            <person name="Grimwood J."/>
            <person name="Barry K."/>
            <person name="Healey A."/>
            <person name="Mamidi S."/>
            <person name="Sreedasyam A."/>
            <person name="Shu S."/>
            <person name="Feldman M."/>
            <person name="Wu J."/>
            <person name="Yu Y."/>
            <person name="Chen C."/>
            <person name="Johnson J."/>
            <person name="Rokhsar D."/>
            <person name="Baxter I."/>
            <person name="Schmutz J."/>
            <person name="Brutnell T."/>
            <person name="Kellogg E."/>
        </authorList>
    </citation>
    <scope>NUCLEOTIDE SEQUENCE [LARGE SCALE GENOMIC DNA]</scope>
</reference>
<keyword evidence="20" id="KW-0325">Glycoprotein</keyword>
<keyword evidence="15" id="KW-0418">Kinase</keyword>
<evidence type="ECO:0000256" key="13">
    <source>
        <dbReference type="ARBA" id="ARBA00022737"/>
    </source>
</evidence>
<evidence type="ECO:0000256" key="14">
    <source>
        <dbReference type="ARBA" id="ARBA00022741"/>
    </source>
</evidence>
<dbReference type="GO" id="GO:0005886">
    <property type="term" value="C:plasma membrane"/>
    <property type="evidence" value="ECO:0007669"/>
    <property type="project" value="UniProtKB-SubCell"/>
</dbReference>
<dbReference type="PROSITE" id="PS50011">
    <property type="entry name" value="PROTEIN_KINASE_DOM"/>
    <property type="match status" value="1"/>
</dbReference>
<dbReference type="SUPFAM" id="SSF52047">
    <property type="entry name" value="RNI-like"/>
    <property type="match status" value="1"/>
</dbReference>
<evidence type="ECO:0000256" key="20">
    <source>
        <dbReference type="ARBA" id="ARBA00023180"/>
    </source>
</evidence>
<dbReference type="FunFam" id="3.80.10.10:FF:000383">
    <property type="entry name" value="Leucine-rich repeat receptor protein kinase EMS1"/>
    <property type="match status" value="1"/>
</dbReference>
<dbReference type="Proteomes" id="UP000298652">
    <property type="component" value="Chromosome 6"/>
</dbReference>
<dbReference type="FunFam" id="3.30.200.20:FF:000432">
    <property type="entry name" value="LRR receptor-like serine/threonine-protein kinase EFR"/>
    <property type="match status" value="1"/>
</dbReference>
<evidence type="ECO:0000256" key="26">
    <source>
        <dbReference type="PROSITE-ProRule" id="PRU10141"/>
    </source>
</evidence>
<evidence type="ECO:0000256" key="11">
    <source>
        <dbReference type="ARBA" id="ARBA00022692"/>
    </source>
</evidence>
<dbReference type="FunFam" id="1.10.510.10:FF:000358">
    <property type="entry name" value="Putative leucine-rich repeat receptor-like serine/threonine-protein kinase"/>
    <property type="match status" value="1"/>
</dbReference>
<evidence type="ECO:0000256" key="9">
    <source>
        <dbReference type="ARBA" id="ARBA00022614"/>
    </source>
</evidence>
<keyword evidence="6" id="KW-1003">Cell membrane</keyword>
<evidence type="ECO:0000313" key="31">
    <source>
        <dbReference type="Proteomes" id="UP000298652"/>
    </source>
</evidence>
<comment type="similarity">
    <text evidence="4">Belongs to the protein kinase superfamily. Ser/Thr protein kinase family.</text>
</comment>
<dbReference type="InterPro" id="IPR032675">
    <property type="entry name" value="LRR_dom_sf"/>
</dbReference>
<dbReference type="SMART" id="SM00220">
    <property type="entry name" value="S_TKc"/>
    <property type="match status" value="1"/>
</dbReference>
<dbReference type="Pfam" id="PF00560">
    <property type="entry name" value="LRR_1"/>
    <property type="match status" value="4"/>
</dbReference>
<dbReference type="PROSITE" id="PS00107">
    <property type="entry name" value="PROTEIN_KINASE_ATP"/>
    <property type="match status" value="1"/>
</dbReference>
<dbReference type="Pfam" id="PF00069">
    <property type="entry name" value="Pkinase"/>
    <property type="match status" value="1"/>
</dbReference>
<dbReference type="InterPro" id="IPR001611">
    <property type="entry name" value="Leu-rich_rpt"/>
</dbReference>
<dbReference type="Gramene" id="TKW08567">
    <property type="protein sequence ID" value="TKW08567"/>
    <property type="gene ID" value="SEVIR_6G033360v2"/>
</dbReference>
<comment type="function">
    <text evidence="23">Receptor kinase that detects X.oryzae pv. oryzae protein Ax21 to promote innate immunity. Following X.oryzae pv. oryzae protein Ax21 detection, undergoes cleavage, releasing the processed protein kinase Xa21 chain.</text>
</comment>
<evidence type="ECO:0000256" key="5">
    <source>
        <dbReference type="ARBA" id="ARBA00012513"/>
    </source>
</evidence>
<dbReference type="SUPFAM" id="SSF52058">
    <property type="entry name" value="L domain-like"/>
    <property type="match status" value="2"/>
</dbReference>
<evidence type="ECO:0000256" key="3">
    <source>
        <dbReference type="ARBA" id="ARBA00004479"/>
    </source>
</evidence>
<dbReference type="InterPro" id="IPR017441">
    <property type="entry name" value="Protein_kinase_ATP_BS"/>
</dbReference>
<evidence type="ECO:0000256" key="10">
    <source>
        <dbReference type="ARBA" id="ARBA00022679"/>
    </source>
</evidence>
<dbReference type="SUPFAM" id="SSF56112">
    <property type="entry name" value="Protein kinase-like (PK-like)"/>
    <property type="match status" value="1"/>
</dbReference>
<keyword evidence="11 27" id="KW-0812">Transmembrane</keyword>
<keyword evidence="31" id="KW-1185">Reference proteome</keyword>
<evidence type="ECO:0000256" key="17">
    <source>
        <dbReference type="ARBA" id="ARBA00022989"/>
    </source>
</evidence>
<dbReference type="AlphaFoldDB" id="A0A4U6UDU5"/>
<evidence type="ECO:0000256" key="8">
    <source>
        <dbReference type="ARBA" id="ARBA00022553"/>
    </source>
</evidence>
<evidence type="ECO:0000256" key="25">
    <source>
        <dbReference type="ARBA" id="ARBA00072040"/>
    </source>
</evidence>
<keyword evidence="19" id="KW-0675">Receptor</keyword>
<dbReference type="EC" id="2.7.11.1" evidence="5"/>
<keyword evidence="10" id="KW-0808">Transferase</keyword>
<keyword evidence="18 27" id="KW-0472">Membrane</keyword>
<feature type="chain" id="PRO_5020574702" description="Receptor kinase-like protein Xa21" evidence="28">
    <location>
        <begin position="23"/>
        <end position="1275"/>
    </location>
</feature>
<evidence type="ECO:0000256" key="12">
    <source>
        <dbReference type="ARBA" id="ARBA00022729"/>
    </source>
</evidence>
<dbReference type="SMART" id="SM00369">
    <property type="entry name" value="LRR_TYP"/>
    <property type="match status" value="17"/>
</dbReference>
<evidence type="ECO:0000256" key="19">
    <source>
        <dbReference type="ARBA" id="ARBA00023170"/>
    </source>
</evidence>
<dbReference type="FunFam" id="3.80.10.10:FF:000288">
    <property type="entry name" value="LRR receptor-like serine/threonine-protein kinase EFR"/>
    <property type="match status" value="1"/>
</dbReference>
<comment type="catalytic activity">
    <reaction evidence="21">
        <text>L-threonyl-[protein] + ATP = O-phospho-L-threonyl-[protein] + ADP + H(+)</text>
        <dbReference type="Rhea" id="RHEA:46608"/>
        <dbReference type="Rhea" id="RHEA-COMP:11060"/>
        <dbReference type="Rhea" id="RHEA-COMP:11605"/>
        <dbReference type="ChEBI" id="CHEBI:15378"/>
        <dbReference type="ChEBI" id="CHEBI:30013"/>
        <dbReference type="ChEBI" id="CHEBI:30616"/>
        <dbReference type="ChEBI" id="CHEBI:61977"/>
        <dbReference type="ChEBI" id="CHEBI:456216"/>
        <dbReference type="EC" id="2.7.11.1"/>
    </reaction>
</comment>
<feature type="binding site" evidence="26">
    <location>
        <position position="987"/>
    </location>
    <ligand>
        <name>ATP</name>
        <dbReference type="ChEBI" id="CHEBI:30616"/>
    </ligand>
</feature>
<dbReference type="OMA" id="REMIVAC"/>
<keyword evidence="17 27" id="KW-1133">Transmembrane helix</keyword>
<dbReference type="Pfam" id="PF23598">
    <property type="entry name" value="LRR_14"/>
    <property type="match status" value="1"/>
</dbReference>
<dbReference type="Pfam" id="PF13516">
    <property type="entry name" value="LRR_6"/>
    <property type="match status" value="1"/>
</dbReference>
<dbReference type="Gene3D" id="1.10.510.10">
    <property type="entry name" value="Transferase(Phosphotransferase) domain 1"/>
    <property type="match status" value="1"/>
</dbReference>
<dbReference type="InterPro" id="IPR055414">
    <property type="entry name" value="LRR_R13L4/SHOC2-like"/>
</dbReference>
<evidence type="ECO:0000256" key="16">
    <source>
        <dbReference type="ARBA" id="ARBA00022840"/>
    </source>
</evidence>
<gene>
    <name evidence="30" type="ORF">SEVIR_6G033360v2</name>
</gene>
<evidence type="ECO:0000256" key="21">
    <source>
        <dbReference type="ARBA" id="ARBA00047899"/>
    </source>
</evidence>
<accession>A0A4U6UDU5</accession>
<evidence type="ECO:0000256" key="28">
    <source>
        <dbReference type="SAM" id="SignalP"/>
    </source>
</evidence>
<keyword evidence="14 26" id="KW-0547">Nucleotide-binding</keyword>
<comment type="subcellular location">
    <subcellularLocation>
        <location evidence="1">Cell membrane</location>
        <topology evidence="1">Single-pass membrane protein</topology>
    </subcellularLocation>
    <subcellularLocation>
        <location evidence="2">Endoplasmic reticulum membrane</location>
        <topology evidence="2">Single-pass membrane protein</topology>
    </subcellularLocation>
    <subcellularLocation>
        <location evidence="3">Membrane</location>
        <topology evidence="3">Single-pass type I membrane protein</topology>
    </subcellularLocation>
</comment>
<feature type="domain" description="Protein kinase" evidence="29">
    <location>
        <begin position="956"/>
        <end position="1264"/>
    </location>
</feature>
<dbReference type="Pfam" id="PF08263">
    <property type="entry name" value="LRRNT_2"/>
    <property type="match status" value="1"/>
</dbReference>
<keyword evidence="9" id="KW-0433">Leucine-rich repeat</keyword>
<protein>
    <recommendedName>
        <fullName evidence="25">Receptor kinase-like protein Xa21</fullName>
        <ecNumber evidence="5">2.7.11.1</ecNumber>
    </recommendedName>
</protein>
<evidence type="ECO:0000313" key="30">
    <source>
        <dbReference type="EMBL" id="TKW08567.1"/>
    </source>
</evidence>
<evidence type="ECO:0000256" key="4">
    <source>
        <dbReference type="ARBA" id="ARBA00008684"/>
    </source>
</evidence>
<dbReference type="InterPro" id="IPR003591">
    <property type="entry name" value="Leu-rich_rpt_typical-subtyp"/>
</dbReference>
<dbReference type="InterPro" id="IPR011009">
    <property type="entry name" value="Kinase-like_dom_sf"/>
</dbReference>
<evidence type="ECO:0000256" key="23">
    <source>
        <dbReference type="ARBA" id="ARBA00054320"/>
    </source>
</evidence>
<keyword evidence="7" id="KW-0723">Serine/threonine-protein kinase</keyword>
<evidence type="ECO:0000256" key="18">
    <source>
        <dbReference type="ARBA" id="ARBA00023136"/>
    </source>
</evidence>
<feature type="signal peptide" evidence="28">
    <location>
        <begin position="1"/>
        <end position="22"/>
    </location>
</feature>
<keyword evidence="8" id="KW-0597">Phosphoprotein</keyword>
<evidence type="ECO:0000256" key="1">
    <source>
        <dbReference type="ARBA" id="ARBA00004162"/>
    </source>
</evidence>
<keyword evidence="12 28" id="KW-0732">Signal</keyword>
<dbReference type="Gene3D" id="3.80.10.10">
    <property type="entry name" value="Ribonuclease Inhibitor"/>
    <property type="match status" value="5"/>
</dbReference>
<dbReference type="InterPro" id="IPR008271">
    <property type="entry name" value="Ser/Thr_kinase_AS"/>
</dbReference>
<evidence type="ECO:0000256" key="24">
    <source>
        <dbReference type="ARBA" id="ARBA00056628"/>
    </source>
</evidence>
<feature type="transmembrane region" description="Helical" evidence="27">
    <location>
        <begin position="898"/>
        <end position="920"/>
    </location>
</feature>